<proteinExistence type="inferred from homology"/>
<organism evidence="6 7">
    <name type="scientific">Frankliniella fusca</name>
    <dbReference type="NCBI Taxonomy" id="407009"/>
    <lineage>
        <taxon>Eukaryota</taxon>
        <taxon>Metazoa</taxon>
        <taxon>Ecdysozoa</taxon>
        <taxon>Arthropoda</taxon>
        <taxon>Hexapoda</taxon>
        <taxon>Insecta</taxon>
        <taxon>Pterygota</taxon>
        <taxon>Neoptera</taxon>
        <taxon>Paraneoptera</taxon>
        <taxon>Thysanoptera</taxon>
        <taxon>Terebrantia</taxon>
        <taxon>Thripoidea</taxon>
        <taxon>Thripidae</taxon>
        <taxon>Frankliniella</taxon>
    </lineage>
</organism>
<dbReference type="PRINTS" id="PR00111">
    <property type="entry name" value="ABHYDROLASE"/>
</dbReference>
<accession>A0AAE1LVY6</accession>
<evidence type="ECO:0000256" key="4">
    <source>
        <dbReference type="SAM" id="Phobius"/>
    </source>
</evidence>
<feature type="compositionally biased region" description="Basic and acidic residues" evidence="3">
    <location>
        <begin position="310"/>
        <end position="323"/>
    </location>
</feature>
<evidence type="ECO:0000256" key="1">
    <source>
        <dbReference type="ARBA" id="ARBA00022801"/>
    </source>
</evidence>
<keyword evidence="4" id="KW-0472">Membrane</keyword>
<comment type="caution">
    <text evidence="6">The sequence shown here is derived from an EMBL/GenBank/DDBJ whole genome shotgun (WGS) entry which is preliminary data.</text>
</comment>
<protein>
    <submittedName>
        <fullName evidence="6">Epoxide hydrolase 4</fullName>
    </submittedName>
</protein>
<feature type="domain" description="AB hydrolase-1" evidence="5">
    <location>
        <begin position="91"/>
        <end position="194"/>
    </location>
</feature>
<reference evidence="6" key="2">
    <citation type="journal article" date="2023" name="BMC Genomics">
        <title>Pest status, molecular evolution, and epigenetic factors derived from the genome assembly of Frankliniella fusca, a thysanopteran phytovirus vector.</title>
        <authorList>
            <person name="Catto M.A."/>
            <person name="Labadie P.E."/>
            <person name="Jacobson A.L."/>
            <person name="Kennedy G.G."/>
            <person name="Srinivasan R."/>
            <person name="Hunt B.G."/>
        </authorList>
    </citation>
    <scope>NUCLEOTIDE SEQUENCE</scope>
    <source>
        <strain evidence="6">PL_HMW_Pooled</strain>
    </source>
</reference>
<dbReference type="InterPro" id="IPR029058">
    <property type="entry name" value="AB_hydrolase_fold"/>
</dbReference>
<evidence type="ECO:0000256" key="3">
    <source>
        <dbReference type="SAM" id="MobiDB-lite"/>
    </source>
</evidence>
<keyword evidence="4" id="KW-0812">Transmembrane</keyword>
<dbReference type="EMBL" id="JAHWGI010001436">
    <property type="protein sequence ID" value="KAK3932464.1"/>
    <property type="molecule type" value="Genomic_DNA"/>
</dbReference>
<comment type="similarity">
    <text evidence="2">Belongs to the AB hydrolase superfamily. Epoxide hydrolase family.</text>
</comment>
<dbReference type="AlphaFoldDB" id="A0AAE1LVY6"/>
<feature type="non-terminal residue" evidence="6">
    <location>
        <position position="334"/>
    </location>
</feature>
<dbReference type="Proteomes" id="UP001219518">
    <property type="component" value="Unassembled WGS sequence"/>
</dbReference>
<feature type="region of interest" description="Disordered" evidence="3">
    <location>
        <begin position="295"/>
        <end position="334"/>
    </location>
</feature>
<dbReference type="InterPro" id="IPR000073">
    <property type="entry name" value="AB_hydrolase_1"/>
</dbReference>
<dbReference type="InterPro" id="IPR000639">
    <property type="entry name" value="Epox_hydrolase-like"/>
</dbReference>
<name>A0AAE1LVY6_9NEOP</name>
<dbReference type="Gene3D" id="3.40.50.1820">
    <property type="entry name" value="alpha/beta hydrolase"/>
    <property type="match status" value="1"/>
</dbReference>
<gene>
    <name evidence="6" type="ORF">KUF71_012641</name>
</gene>
<keyword evidence="7" id="KW-1185">Reference proteome</keyword>
<feature type="compositionally biased region" description="Acidic residues" evidence="3">
    <location>
        <begin position="324"/>
        <end position="334"/>
    </location>
</feature>
<dbReference type="Pfam" id="PF00561">
    <property type="entry name" value="Abhydrolase_1"/>
    <property type="match status" value="1"/>
</dbReference>
<evidence type="ECO:0000313" key="7">
    <source>
        <dbReference type="Proteomes" id="UP001219518"/>
    </source>
</evidence>
<evidence type="ECO:0000259" key="5">
    <source>
        <dbReference type="Pfam" id="PF00561"/>
    </source>
</evidence>
<reference evidence="6" key="1">
    <citation type="submission" date="2021-07" db="EMBL/GenBank/DDBJ databases">
        <authorList>
            <person name="Catto M.A."/>
            <person name="Jacobson A."/>
            <person name="Kennedy G."/>
            <person name="Labadie P."/>
            <person name="Hunt B.G."/>
            <person name="Srinivasan R."/>
        </authorList>
    </citation>
    <scope>NUCLEOTIDE SEQUENCE</scope>
    <source>
        <strain evidence="6">PL_HMW_Pooled</strain>
        <tissue evidence="6">Head</tissue>
    </source>
</reference>
<evidence type="ECO:0000313" key="6">
    <source>
        <dbReference type="EMBL" id="KAK3932464.1"/>
    </source>
</evidence>
<dbReference type="PANTHER" id="PTHR43329">
    <property type="entry name" value="EPOXIDE HYDROLASE"/>
    <property type="match status" value="1"/>
</dbReference>
<keyword evidence="4" id="KW-1133">Transmembrane helix</keyword>
<dbReference type="SUPFAM" id="SSF53474">
    <property type="entry name" value="alpha/beta-Hydrolases"/>
    <property type="match status" value="1"/>
</dbReference>
<dbReference type="GO" id="GO:0004301">
    <property type="term" value="F:epoxide hydrolase activity"/>
    <property type="evidence" value="ECO:0007669"/>
    <property type="project" value="UniProtKB-ARBA"/>
</dbReference>
<sequence>MAWTDLTWRRLGLRLLTAAVVWSLAAPLSAYFAVTLLLRLVWSPRSGFWRPKTRDQPPEALQNAELGQHEYVTLDKGIKLHYVHKGDTTRPLMLCLHGFPEFWYSWKHQLQEFSKDYWVVAVDMRGYGDSDKPSGTTAYRADILVDDVRELLDAFERPRATLVGHGWGAAIAWMFLERYPERVDRMVSIGAPHPYVFQRSLALNRKQLARSWYFFLFQVRWVPELVLRCDDLACLSAALRRGRRNPPAVTDEDLEAYKYTFGKPGALTCPLNYYRAAGWGLPRRWRSRRRGASAAVDGAVDGGGDVASEDESKPADEGVIKEVEEAEDEQQDQV</sequence>
<feature type="transmembrane region" description="Helical" evidence="4">
    <location>
        <begin position="20"/>
        <end position="42"/>
    </location>
</feature>
<dbReference type="PRINTS" id="PR00412">
    <property type="entry name" value="EPOXHYDRLASE"/>
</dbReference>
<evidence type="ECO:0000256" key="2">
    <source>
        <dbReference type="ARBA" id="ARBA00038334"/>
    </source>
</evidence>
<keyword evidence="1 6" id="KW-0378">Hydrolase</keyword>